<feature type="transmembrane region" description="Helical" evidence="1">
    <location>
        <begin position="116"/>
        <end position="141"/>
    </location>
</feature>
<name>A0A1L6ZPB3_BACIA</name>
<dbReference type="AlphaFoldDB" id="A0A1L6ZPB3"/>
<evidence type="ECO:0000256" key="1">
    <source>
        <dbReference type="SAM" id="Phobius"/>
    </source>
</evidence>
<accession>A0A1L6ZPB3</accession>
<evidence type="ECO:0000313" key="3">
    <source>
        <dbReference type="Proteomes" id="UP000185426"/>
    </source>
</evidence>
<feature type="transmembrane region" description="Helical" evidence="1">
    <location>
        <begin position="21"/>
        <end position="40"/>
    </location>
</feature>
<feature type="transmembrane region" description="Helical" evidence="1">
    <location>
        <begin position="91"/>
        <end position="110"/>
    </location>
</feature>
<sequence>MVTLFEYFMEFRQALNNVVKYFFWSLAILSIGAIFILPILGFGEIMAESYNQWYQVLYGLFPFLIFLGLLKIYQGRLEVRKWTFKKVMRKMMYVALIFNVIFLINSMETITGYFLFGYYIILITLVLFLIDITCDLILTLFKGWVLWKEE</sequence>
<dbReference type="RefSeq" id="WP_075623775.1">
    <property type="nucleotide sequence ID" value="NZ_CP015608.1"/>
</dbReference>
<keyword evidence="2" id="KW-0614">Plasmid</keyword>
<protein>
    <submittedName>
        <fullName evidence="2">Uncharacterized protein</fullName>
    </submittedName>
</protein>
<reference evidence="2 3" key="1">
    <citation type="submission" date="2016-05" db="EMBL/GenBank/DDBJ databases">
        <title>Complete Genome and Methylome Analysis of Psychrotrophic Bacterial Isolates from Antarctic Lake Untersee.</title>
        <authorList>
            <person name="Fomenkov A."/>
            <person name="Akimov V.N."/>
            <person name="Vasilyeva L.V."/>
            <person name="Andersen D."/>
            <person name="Vincze T."/>
            <person name="Roberts R.J."/>
        </authorList>
    </citation>
    <scope>NUCLEOTIDE SEQUENCE [LARGE SCALE GENOMIC DNA]</scope>
    <source>
        <strain evidence="2 3">U14-5</strain>
        <plasmid evidence="2 3">unnamed1</plasmid>
    </source>
</reference>
<evidence type="ECO:0000313" key="2">
    <source>
        <dbReference type="EMBL" id="APT48349.1"/>
    </source>
</evidence>
<dbReference type="Proteomes" id="UP000185426">
    <property type="component" value="Plasmid unnamed1"/>
</dbReference>
<gene>
    <name evidence="2" type="ORF">BSA145_21025</name>
</gene>
<keyword evidence="1" id="KW-0472">Membrane</keyword>
<feature type="transmembrane region" description="Helical" evidence="1">
    <location>
        <begin position="52"/>
        <end position="70"/>
    </location>
</feature>
<proteinExistence type="predicted"/>
<organism evidence="2 3">
    <name type="scientific">Bacillus safensis</name>
    <dbReference type="NCBI Taxonomy" id="561879"/>
    <lineage>
        <taxon>Bacteria</taxon>
        <taxon>Bacillati</taxon>
        <taxon>Bacillota</taxon>
        <taxon>Bacilli</taxon>
        <taxon>Bacillales</taxon>
        <taxon>Bacillaceae</taxon>
        <taxon>Bacillus</taxon>
    </lineage>
</organism>
<dbReference type="EMBL" id="CP015608">
    <property type="protein sequence ID" value="APT48349.1"/>
    <property type="molecule type" value="Genomic_DNA"/>
</dbReference>
<keyword evidence="1" id="KW-1133">Transmembrane helix</keyword>
<keyword evidence="1" id="KW-0812">Transmembrane</keyword>
<geneLocation type="plasmid" evidence="2 3">
    <name>unnamed1</name>
</geneLocation>